<dbReference type="KEGG" id="aht:ANTHELSMS3_04807"/>
<keyword evidence="2" id="KW-0614">Plasmid</keyword>
<dbReference type="PANTHER" id="PTHR43433:SF5">
    <property type="entry name" value="AB HYDROLASE-1 DOMAIN-CONTAINING PROTEIN"/>
    <property type="match status" value="1"/>
</dbReference>
<dbReference type="Gene3D" id="3.40.50.1820">
    <property type="entry name" value="alpha/beta hydrolase"/>
    <property type="match status" value="1"/>
</dbReference>
<dbReference type="AlphaFoldDB" id="A0A222EB51"/>
<geneLocation type="plasmid" evidence="3">
    <name>psms3-1</name>
</geneLocation>
<reference evidence="2 3" key="1">
    <citation type="submission" date="2017-07" db="EMBL/GenBank/DDBJ databases">
        <title>Genome Sequence of Antarctobacter heliothermus Strain SMS3 Isolated from a culture of the Diatom Skeletonema marinoi.</title>
        <authorList>
            <person name="Topel M."/>
            <person name="Pinder M.I.M."/>
            <person name="Johansson O.N."/>
            <person name="Kourtchenko O."/>
            <person name="Godhe A."/>
            <person name="Clarke A.K."/>
        </authorList>
    </citation>
    <scope>NUCLEOTIDE SEQUENCE [LARGE SCALE GENOMIC DNA]</scope>
    <source>
        <strain evidence="2 3">SMS3</strain>
        <plasmid evidence="3">Plasmid psms3-1</plasmid>
    </source>
</reference>
<organism evidence="2 3">
    <name type="scientific">Antarctobacter heliothermus</name>
    <dbReference type="NCBI Taxonomy" id="74033"/>
    <lineage>
        <taxon>Bacteria</taxon>
        <taxon>Pseudomonadati</taxon>
        <taxon>Pseudomonadota</taxon>
        <taxon>Alphaproteobacteria</taxon>
        <taxon>Rhodobacterales</taxon>
        <taxon>Roseobacteraceae</taxon>
        <taxon>Antarctobacter</taxon>
    </lineage>
</organism>
<dbReference type="PRINTS" id="PR00111">
    <property type="entry name" value="ABHYDROLASE"/>
</dbReference>
<dbReference type="EMBL" id="CP022541">
    <property type="protein sequence ID" value="ASP23201.1"/>
    <property type="molecule type" value="Genomic_DNA"/>
</dbReference>
<dbReference type="OrthoDB" id="9796770at2"/>
<gene>
    <name evidence="2" type="ORF">ANTHELSMS3_04807</name>
</gene>
<keyword evidence="2" id="KW-0378">Hydrolase</keyword>
<dbReference type="EC" id="3.5.1.-" evidence="2"/>
<sequence>MTSSYTAILERPDDSALTYDVEGSGPPLVLISGLGGTSAFWKPFAALLSDRFTVLSYDHAGIARSTRGNAPANIDRFSEDVKALAETAFPGQPVTALGHSMGGIIAQNLAAKEPNLVSRVILSGTWLQADDFMRAQFALRRALIEQAPGLYSGFQRLISRSPDLEPTDAGVWDGLIQDVPGMTEAEVANFNDRAEVILQFCGKALAPGLTMPCLVLGARDDHVVPFRNQSAVHAAIPGSALKAMDYGGHFYPNSQAEETARYVQEWLDGN</sequence>
<keyword evidence="3" id="KW-1185">Reference proteome</keyword>
<proteinExistence type="predicted"/>
<dbReference type="InterPro" id="IPR029058">
    <property type="entry name" value="AB_hydrolase_fold"/>
</dbReference>
<dbReference type="Proteomes" id="UP000203589">
    <property type="component" value="Plasmid pSMS3-1"/>
</dbReference>
<evidence type="ECO:0000259" key="1">
    <source>
        <dbReference type="Pfam" id="PF00561"/>
    </source>
</evidence>
<dbReference type="GO" id="GO:0016787">
    <property type="term" value="F:hydrolase activity"/>
    <property type="evidence" value="ECO:0007669"/>
    <property type="project" value="UniProtKB-KW"/>
</dbReference>
<dbReference type="PANTHER" id="PTHR43433">
    <property type="entry name" value="HYDROLASE, ALPHA/BETA FOLD FAMILY PROTEIN"/>
    <property type="match status" value="1"/>
</dbReference>
<evidence type="ECO:0000313" key="3">
    <source>
        <dbReference type="Proteomes" id="UP000203589"/>
    </source>
</evidence>
<dbReference type="InterPro" id="IPR000073">
    <property type="entry name" value="AB_hydrolase_1"/>
</dbReference>
<protein>
    <submittedName>
        <fullName evidence="2">Putative aminoacrylate hydrolase RutD</fullName>
        <ecNumber evidence="2">3.5.1.-</ecNumber>
    </submittedName>
</protein>
<evidence type="ECO:0000313" key="2">
    <source>
        <dbReference type="EMBL" id="ASP23201.1"/>
    </source>
</evidence>
<dbReference type="RefSeq" id="WP_094037330.1">
    <property type="nucleotide sequence ID" value="NZ_CP022541.1"/>
</dbReference>
<name>A0A222EB51_9RHOB</name>
<dbReference type="Pfam" id="PF00561">
    <property type="entry name" value="Abhydrolase_1"/>
    <property type="match status" value="1"/>
</dbReference>
<accession>A0A222EB51</accession>
<dbReference type="InterPro" id="IPR050471">
    <property type="entry name" value="AB_hydrolase"/>
</dbReference>
<dbReference type="SUPFAM" id="SSF53474">
    <property type="entry name" value="alpha/beta-Hydrolases"/>
    <property type="match status" value="1"/>
</dbReference>
<feature type="domain" description="AB hydrolase-1" evidence="1">
    <location>
        <begin position="26"/>
        <end position="138"/>
    </location>
</feature>